<feature type="signal peptide" evidence="1">
    <location>
        <begin position="1"/>
        <end position="16"/>
    </location>
</feature>
<evidence type="ECO:0000313" key="3">
    <source>
        <dbReference type="Proteomes" id="UP001283361"/>
    </source>
</evidence>
<feature type="chain" id="PRO_5041955689" evidence="1">
    <location>
        <begin position="17"/>
        <end position="80"/>
    </location>
</feature>
<dbReference type="AlphaFoldDB" id="A0AAE0YA17"/>
<reference evidence="2" key="1">
    <citation type="journal article" date="2023" name="G3 (Bethesda)">
        <title>A reference genome for the long-term kleptoplast-retaining sea slug Elysia crispata morphotype clarki.</title>
        <authorList>
            <person name="Eastman K.E."/>
            <person name="Pendleton A.L."/>
            <person name="Shaikh M.A."/>
            <person name="Suttiyut T."/>
            <person name="Ogas R."/>
            <person name="Tomko P."/>
            <person name="Gavelis G."/>
            <person name="Widhalm J.R."/>
            <person name="Wisecaver J.H."/>
        </authorList>
    </citation>
    <scope>NUCLEOTIDE SEQUENCE</scope>
    <source>
        <strain evidence="2">ECLA1</strain>
    </source>
</reference>
<name>A0AAE0YA17_9GAST</name>
<accession>A0AAE0YA17</accession>
<keyword evidence="3" id="KW-1185">Reference proteome</keyword>
<keyword evidence="1" id="KW-0732">Signal</keyword>
<evidence type="ECO:0000256" key="1">
    <source>
        <dbReference type="SAM" id="SignalP"/>
    </source>
</evidence>
<gene>
    <name evidence="2" type="ORF">RRG08_039735</name>
</gene>
<dbReference type="Proteomes" id="UP001283361">
    <property type="component" value="Unassembled WGS sequence"/>
</dbReference>
<comment type="caution">
    <text evidence="2">The sequence shown here is derived from an EMBL/GenBank/DDBJ whole genome shotgun (WGS) entry which is preliminary data.</text>
</comment>
<proteinExistence type="predicted"/>
<protein>
    <submittedName>
        <fullName evidence="2">Uncharacterized protein</fullName>
    </submittedName>
</protein>
<dbReference type="EMBL" id="JAWDGP010006599">
    <property type="protein sequence ID" value="KAK3738328.1"/>
    <property type="molecule type" value="Genomic_DNA"/>
</dbReference>
<organism evidence="2 3">
    <name type="scientific">Elysia crispata</name>
    <name type="common">lettuce slug</name>
    <dbReference type="NCBI Taxonomy" id="231223"/>
    <lineage>
        <taxon>Eukaryota</taxon>
        <taxon>Metazoa</taxon>
        <taxon>Spiralia</taxon>
        <taxon>Lophotrochozoa</taxon>
        <taxon>Mollusca</taxon>
        <taxon>Gastropoda</taxon>
        <taxon>Heterobranchia</taxon>
        <taxon>Euthyneura</taxon>
        <taxon>Panpulmonata</taxon>
        <taxon>Sacoglossa</taxon>
        <taxon>Placobranchoidea</taxon>
        <taxon>Plakobranchidae</taxon>
        <taxon>Elysia</taxon>
    </lineage>
</organism>
<evidence type="ECO:0000313" key="2">
    <source>
        <dbReference type="EMBL" id="KAK3738328.1"/>
    </source>
</evidence>
<sequence>MMRICVIPSVIASCWTLSDILQLCENDEDMCDTIGHCLVLDTQGHSPTVDILQLCENDEEMCDTIGHCLLLDTQRHSPTV</sequence>